<feature type="region of interest" description="Disordered" evidence="1">
    <location>
        <begin position="1"/>
        <end position="32"/>
    </location>
</feature>
<dbReference type="InterPro" id="IPR001466">
    <property type="entry name" value="Beta-lactam-related"/>
</dbReference>
<dbReference type="InterPro" id="IPR012338">
    <property type="entry name" value="Beta-lactam/transpept-like"/>
</dbReference>
<evidence type="ECO:0000313" key="3">
    <source>
        <dbReference type="EMBL" id="MCQ4163744.1"/>
    </source>
</evidence>
<dbReference type="InterPro" id="IPR050491">
    <property type="entry name" value="AmpC-like"/>
</dbReference>
<feature type="domain" description="Beta-lactamase-related" evidence="2">
    <location>
        <begin position="44"/>
        <end position="387"/>
    </location>
</feature>
<reference evidence="3" key="1">
    <citation type="submission" date="2022-07" db="EMBL/GenBank/DDBJ databases">
        <title>Tahibacter sp., a new gammaproteobacterium isolated from the silt sample collected at pig farm.</title>
        <authorList>
            <person name="Chen H."/>
        </authorList>
    </citation>
    <scope>NUCLEOTIDE SEQUENCE</scope>
    <source>
        <strain evidence="3">P2K</strain>
    </source>
</reference>
<dbReference type="Pfam" id="PF00144">
    <property type="entry name" value="Beta-lactamase"/>
    <property type="match status" value="1"/>
</dbReference>
<dbReference type="Proteomes" id="UP001165498">
    <property type="component" value="Unassembled WGS sequence"/>
</dbReference>
<organism evidence="3 4">
    <name type="scientific">Tahibacter harae</name>
    <dbReference type="NCBI Taxonomy" id="2963937"/>
    <lineage>
        <taxon>Bacteria</taxon>
        <taxon>Pseudomonadati</taxon>
        <taxon>Pseudomonadota</taxon>
        <taxon>Gammaproteobacteria</taxon>
        <taxon>Lysobacterales</taxon>
        <taxon>Rhodanobacteraceae</taxon>
        <taxon>Tahibacter</taxon>
    </lineage>
</organism>
<keyword evidence="4" id="KW-1185">Reference proteome</keyword>
<dbReference type="PANTHER" id="PTHR46825:SF15">
    <property type="entry name" value="BETA-LACTAMASE-RELATED DOMAIN-CONTAINING PROTEIN"/>
    <property type="match status" value="1"/>
</dbReference>
<dbReference type="EMBL" id="JANFQO010000002">
    <property type="protein sequence ID" value="MCQ4163744.1"/>
    <property type="molecule type" value="Genomic_DNA"/>
</dbReference>
<protein>
    <submittedName>
        <fullName evidence="3">Serine hydrolase</fullName>
    </submittedName>
</protein>
<evidence type="ECO:0000313" key="4">
    <source>
        <dbReference type="Proteomes" id="UP001165498"/>
    </source>
</evidence>
<comment type="caution">
    <text evidence="3">The sequence shown here is derived from an EMBL/GenBank/DDBJ whole genome shotgun (WGS) entry which is preliminary data.</text>
</comment>
<evidence type="ECO:0000256" key="1">
    <source>
        <dbReference type="SAM" id="MobiDB-lite"/>
    </source>
</evidence>
<name>A0ABT1QMJ5_9GAMM</name>
<keyword evidence="3" id="KW-0378">Hydrolase</keyword>
<evidence type="ECO:0000259" key="2">
    <source>
        <dbReference type="Pfam" id="PF00144"/>
    </source>
</evidence>
<sequence>MPALSEGQEPAAVSAPPAGVPAAAAASGTQIPPREAAAARRASLDALFDETFTRYRLPGLAVGVVENGQVVFKRTAGETRAGSGEAVTAETVFKIASNSKAMTTALLARLADAGRLDWSDPVRKYLPRFRMNDDWVTREIQLRDLLIHNSGLRAGAGDLMLWPEPNHFSRADVLAGLAHLKPAYSFRSRYAYDNLLYIVAGEAAAAAGGASYEELLRREVFQPLGLRRCQVGEWRRDEVGNVAQPHMRKDERNIVIRADDKVIPAMASAAAGGVRCSLDDMLRWAQVWLDAETAGADGRPWLSRSQREVLWTAQIAMPLGERQRRWDNAHFSAYGYGWRLSDVDGTLKVSHTGTLAGMYSVLTLLPEKRVGFVVLINGDGSEARTVLNQVLVKHYSAPQQGVSVAALAGELARERGPAAAADKAAPARSPVKPREAAQWSGIYRDAWFGDVEICPQRSTVYFRAAKSPRLSGPLLRQDGRLLVDWDDDSVDAEPWLDFAPAADGKPAGLRLAHVDPGADFSYDYPDLDFVRVGDCGRGG</sequence>
<accession>A0ABT1QMJ5</accession>
<feature type="compositionally biased region" description="Low complexity" evidence="1">
    <location>
        <begin position="10"/>
        <end position="28"/>
    </location>
</feature>
<dbReference type="Gene3D" id="3.40.710.10">
    <property type="entry name" value="DD-peptidase/beta-lactamase superfamily"/>
    <property type="match status" value="1"/>
</dbReference>
<dbReference type="GO" id="GO:0016787">
    <property type="term" value="F:hydrolase activity"/>
    <property type="evidence" value="ECO:0007669"/>
    <property type="project" value="UniProtKB-KW"/>
</dbReference>
<dbReference type="PANTHER" id="PTHR46825">
    <property type="entry name" value="D-ALANYL-D-ALANINE-CARBOXYPEPTIDASE/ENDOPEPTIDASE AMPH"/>
    <property type="match status" value="1"/>
</dbReference>
<proteinExistence type="predicted"/>
<dbReference type="SUPFAM" id="SSF56601">
    <property type="entry name" value="beta-lactamase/transpeptidase-like"/>
    <property type="match status" value="1"/>
</dbReference>
<gene>
    <name evidence="3" type="ORF">NM961_03360</name>
</gene>